<evidence type="ECO:0000256" key="5">
    <source>
        <dbReference type="ARBA" id="ARBA00022679"/>
    </source>
</evidence>
<dbReference type="InterPro" id="IPR023465">
    <property type="entry name" value="Riboflavin_kinase_dom_sf"/>
</dbReference>
<dbReference type="UniPathway" id="UPA00276">
    <property type="reaction ID" value="UER00406"/>
</dbReference>
<evidence type="ECO:0000256" key="7">
    <source>
        <dbReference type="ARBA" id="ARBA00022840"/>
    </source>
</evidence>
<dbReference type="InterPro" id="IPR023468">
    <property type="entry name" value="Riboflavin_kinase"/>
</dbReference>
<evidence type="ECO:0000313" key="10">
    <source>
        <dbReference type="Proteomes" id="UP000014680"/>
    </source>
</evidence>
<dbReference type="GO" id="GO:0009398">
    <property type="term" value="P:FMN biosynthetic process"/>
    <property type="evidence" value="ECO:0007669"/>
    <property type="project" value="UniProtKB-UniPathway"/>
</dbReference>
<proteinExistence type="predicted"/>
<dbReference type="SUPFAM" id="SSF82114">
    <property type="entry name" value="Riboflavin kinase-like"/>
    <property type="match status" value="1"/>
</dbReference>
<evidence type="ECO:0000256" key="2">
    <source>
        <dbReference type="ARBA" id="ARBA00012105"/>
    </source>
</evidence>
<protein>
    <recommendedName>
        <fullName evidence="2">riboflavin kinase</fullName>
        <ecNumber evidence="2">2.7.1.26</ecNumber>
    </recommendedName>
</protein>
<dbReference type="GeneID" id="14890898"/>
<keyword evidence="7" id="KW-0067">ATP-binding</keyword>
<evidence type="ECO:0000259" key="8">
    <source>
        <dbReference type="SMART" id="SM00904"/>
    </source>
</evidence>
<keyword evidence="4" id="KW-0288">FMN</keyword>
<evidence type="ECO:0000256" key="6">
    <source>
        <dbReference type="ARBA" id="ARBA00022741"/>
    </source>
</evidence>
<dbReference type="GO" id="GO:0005524">
    <property type="term" value="F:ATP binding"/>
    <property type="evidence" value="ECO:0007669"/>
    <property type="project" value="UniProtKB-KW"/>
</dbReference>
<sequence>MNDNVIMKLQGTIVKGFQRGRLLGYPTANIFPTSVPDVGVYYGQIFLLDNVYHCAISVGKNPTFALKKTVVEIHVFKDFKGEEFYGEYVKVFILQYLRPMKKVDSIEGLKKMISNDCELIMSRIIPDTPLFKKTDFDWNVN</sequence>
<dbReference type="KEGG" id="eiv:EIN_399960"/>
<evidence type="ECO:0000256" key="4">
    <source>
        <dbReference type="ARBA" id="ARBA00022643"/>
    </source>
</evidence>
<name>A0A0A1UDS0_ENTIV</name>
<keyword evidence="9" id="KW-0418">Kinase</keyword>
<organism evidence="9 10">
    <name type="scientific">Entamoeba invadens IP1</name>
    <dbReference type="NCBI Taxonomy" id="370355"/>
    <lineage>
        <taxon>Eukaryota</taxon>
        <taxon>Amoebozoa</taxon>
        <taxon>Evosea</taxon>
        <taxon>Archamoebae</taxon>
        <taxon>Mastigamoebida</taxon>
        <taxon>Entamoebidae</taxon>
        <taxon>Entamoeba</taxon>
    </lineage>
</organism>
<comment type="pathway">
    <text evidence="1">Cofactor biosynthesis; FMN biosynthesis; FMN from riboflavin (ATP route): step 1/1.</text>
</comment>
<dbReference type="SMART" id="SM00904">
    <property type="entry name" value="Flavokinase"/>
    <property type="match status" value="1"/>
</dbReference>
<evidence type="ECO:0000256" key="1">
    <source>
        <dbReference type="ARBA" id="ARBA00005201"/>
    </source>
</evidence>
<feature type="domain" description="Riboflavin kinase" evidence="8">
    <location>
        <begin position="6"/>
        <end position="125"/>
    </location>
</feature>
<gene>
    <name evidence="9" type="ORF">EIN_399960</name>
</gene>
<dbReference type="Gene3D" id="2.40.30.30">
    <property type="entry name" value="Riboflavin kinase-like"/>
    <property type="match status" value="1"/>
</dbReference>
<dbReference type="EMBL" id="KB206411">
    <property type="protein sequence ID" value="ELP91936.1"/>
    <property type="molecule type" value="Genomic_DNA"/>
</dbReference>
<dbReference type="Pfam" id="PF01687">
    <property type="entry name" value="Flavokinase"/>
    <property type="match status" value="1"/>
</dbReference>
<dbReference type="OrthoDB" id="276388at2759"/>
<keyword evidence="3" id="KW-0285">Flavoprotein</keyword>
<dbReference type="RefSeq" id="XP_004258707.1">
    <property type="nucleotide sequence ID" value="XM_004258659.1"/>
</dbReference>
<dbReference type="EC" id="2.7.1.26" evidence="2"/>
<dbReference type="GO" id="GO:0009231">
    <property type="term" value="P:riboflavin biosynthetic process"/>
    <property type="evidence" value="ECO:0007669"/>
    <property type="project" value="InterPro"/>
</dbReference>
<dbReference type="PANTHER" id="PTHR22749:SF6">
    <property type="entry name" value="RIBOFLAVIN KINASE"/>
    <property type="match status" value="1"/>
</dbReference>
<dbReference type="GO" id="GO:0008531">
    <property type="term" value="F:riboflavin kinase activity"/>
    <property type="evidence" value="ECO:0007669"/>
    <property type="project" value="UniProtKB-EC"/>
</dbReference>
<accession>A0A0A1UDS0</accession>
<keyword evidence="10" id="KW-1185">Reference proteome</keyword>
<dbReference type="Proteomes" id="UP000014680">
    <property type="component" value="Unassembled WGS sequence"/>
</dbReference>
<reference evidence="9 10" key="1">
    <citation type="submission" date="2012-10" db="EMBL/GenBank/DDBJ databases">
        <authorList>
            <person name="Zafar N."/>
            <person name="Inman J."/>
            <person name="Hall N."/>
            <person name="Lorenzi H."/>
            <person name="Caler E."/>
        </authorList>
    </citation>
    <scope>NUCLEOTIDE SEQUENCE [LARGE SCALE GENOMIC DNA]</scope>
    <source>
        <strain evidence="9 10">IP1</strain>
    </source>
</reference>
<evidence type="ECO:0000313" key="9">
    <source>
        <dbReference type="EMBL" id="ELP91936.1"/>
    </source>
</evidence>
<keyword evidence="5 9" id="KW-0808">Transferase</keyword>
<dbReference type="InterPro" id="IPR015865">
    <property type="entry name" value="Riboflavin_kinase_bac/euk"/>
</dbReference>
<dbReference type="AlphaFoldDB" id="A0A0A1UDS0"/>
<dbReference type="VEuPathDB" id="AmoebaDB:EIN_399960"/>
<dbReference type="OMA" id="WFVARIR"/>
<evidence type="ECO:0000256" key="3">
    <source>
        <dbReference type="ARBA" id="ARBA00022630"/>
    </source>
</evidence>
<dbReference type="PANTHER" id="PTHR22749">
    <property type="entry name" value="RIBOFLAVIN KINASE/FMN ADENYLYLTRANSFERASE"/>
    <property type="match status" value="1"/>
</dbReference>
<keyword evidence="6" id="KW-0547">Nucleotide-binding</keyword>